<evidence type="ECO:0000313" key="5">
    <source>
        <dbReference type="EMBL" id="KRS16643.1"/>
    </source>
</evidence>
<dbReference type="Proteomes" id="UP000051401">
    <property type="component" value="Unassembled WGS sequence"/>
</dbReference>
<sequence>MPDLTPAVAVMTPDIKPGLRRGRVSLDRLLWPLGRPDRLAGGTIADLAATDHLVGFPQSYYLAWPGLGTRAQVSVVMAEPTAIHGGTQKRVIRAARRYHRILSYNEDLLARVPNGIFFPYGSTWVRDWRSRDMTKHAMCSLIASKKRSQAGHALRHRLVERVRAEGLPVDVMGRGYKPFDTKAEGLAPYRYSLIIENVQERNYFTEKLVDAVLCRTVPIYWGCPNIGDFMDTSGMILCQSEAEMHAALLTMSEEDYAARRPGLEAAIPAAASYGDFYWRAAKAVAEDRPEPSLS</sequence>
<evidence type="ECO:0000256" key="1">
    <source>
        <dbReference type="ARBA" id="ARBA00008919"/>
    </source>
</evidence>
<dbReference type="InterPro" id="IPR055270">
    <property type="entry name" value="Glyco_tran_10_C"/>
</dbReference>
<dbReference type="PANTHER" id="PTHR11929:SF194">
    <property type="entry name" value="ALPHA-(1,3)-FUCOSYLTRANSFERASE 10"/>
    <property type="match status" value="1"/>
</dbReference>
<protein>
    <submittedName>
        <fullName evidence="6">Glycosyltransferase family 10 (Fucosyltransferase)</fullName>
    </submittedName>
</protein>
<dbReference type="SUPFAM" id="SSF53756">
    <property type="entry name" value="UDP-Glycosyltransferase/glycogen phosphorylase"/>
    <property type="match status" value="1"/>
</dbReference>
<dbReference type="GO" id="GO:0008417">
    <property type="term" value="F:fucosyltransferase activity"/>
    <property type="evidence" value="ECO:0007669"/>
    <property type="project" value="InterPro"/>
</dbReference>
<evidence type="ECO:0000313" key="8">
    <source>
        <dbReference type="Proteomes" id="UP000325785"/>
    </source>
</evidence>
<dbReference type="PANTHER" id="PTHR11929">
    <property type="entry name" value="ALPHA- 1,3 -FUCOSYLTRANSFERASE"/>
    <property type="match status" value="1"/>
</dbReference>
<dbReference type="GO" id="GO:0016020">
    <property type="term" value="C:membrane"/>
    <property type="evidence" value="ECO:0007669"/>
    <property type="project" value="InterPro"/>
</dbReference>
<dbReference type="AlphaFoldDB" id="A0A0T5P620"/>
<dbReference type="Gene3D" id="3.40.50.11660">
    <property type="entry name" value="Glycosyl transferase family 10, C-terminal domain"/>
    <property type="match status" value="1"/>
</dbReference>
<dbReference type="EMBL" id="LAXI01000012">
    <property type="protein sequence ID" value="KRS16643.1"/>
    <property type="molecule type" value="Genomic_DNA"/>
</dbReference>
<dbReference type="Pfam" id="PF00852">
    <property type="entry name" value="Glyco_transf_10"/>
    <property type="match status" value="1"/>
</dbReference>
<dbReference type="STRING" id="540747.SAMN04488031_105235"/>
<dbReference type="PATRIC" id="fig|540747.5.peg.1183"/>
<dbReference type="InterPro" id="IPR001503">
    <property type="entry name" value="Glyco_trans_10"/>
</dbReference>
<evidence type="ECO:0000256" key="3">
    <source>
        <dbReference type="ARBA" id="ARBA00022679"/>
    </source>
</evidence>
<keyword evidence="7" id="KW-1185">Reference proteome</keyword>
<dbReference type="OrthoDB" id="9791032at2"/>
<name>A0A0T5P620_9RHOB</name>
<evidence type="ECO:0000313" key="7">
    <source>
        <dbReference type="Proteomes" id="UP000051401"/>
    </source>
</evidence>
<evidence type="ECO:0000256" key="2">
    <source>
        <dbReference type="ARBA" id="ARBA00022676"/>
    </source>
</evidence>
<proteinExistence type="inferred from homology"/>
<keyword evidence="2 6" id="KW-0328">Glycosyltransferase</keyword>
<reference evidence="5 7" key="1">
    <citation type="submission" date="2015-04" db="EMBL/GenBank/DDBJ databases">
        <title>The draft genome sequence of Roseovarius indicus B108T.</title>
        <authorList>
            <person name="Li G."/>
            <person name="Lai Q."/>
            <person name="Shao Z."/>
            <person name="Yan P."/>
        </authorList>
    </citation>
    <scope>NUCLEOTIDE SEQUENCE [LARGE SCALE GENOMIC DNA]</scope>
    <source>
        <strain evidence="5 7">B108</strain>
    </source>
</reference>
<gene>
    <name evidence="6" type="ORF">RIdsm_04151</name>
    <name evidence="5" type="ORF">XM52_17240</name>
</gene>
<evidence type="ECO:0000313" key="6">
    <source>
        <dbReference type="EMBL" id="QEW28321.1"/>
    </source>
</evidence>
<dbReference type="InterPro" id="IPR038577">
    <property type="entry name" value="GT10-like_C_sf"/>
</dbReference>
<organism evidence="5 7">
    <name type="scientific">Roseovarius indicus</name>
    <dbReference type="NCBI Taxonomy" id="540747"/>
    <lineage>
        <taxon>Bacteria</taxon>
        <taxon>Pseudomonadati</taxon>
        <taxon>Pseudomonadota</taxon>
        <taxon>Alphaproteobacteria</taxon>
        <taxon>Rhodobacterales</taxon>
        <taxon>Roseobacteraceae</taxon>
        <taxon>Roseovarius</taxon>
    </lineage>
</organism>
<dbReference type="KEGG" id="rid:RIdsm_04151"/>
<dbReference type="Proteomes" id="UP000325785">
    <property type="component" value="Chromosome"/>
</dbReference>
<feature type="domain" description="Fucosyltransferase C-terminal" evidence="4">
    <location>
        <begin position="135"/>
        <end position="233"/>
    </location>
</feature>
<reference evidence="6 8" key="2">
    <citation type="submission" date="2018-08" db="EMBL/GenBank/DDBJ databases">
        <title>Genetic Globetrotter - A new plasmid hitch-hiking vast phylogenetic and geographic distances.</title>
        <authorList>
            <person name="Vollmers J."/>
            <person name="Petersen J."/>
        </authorList>
    </citation>
    <scope>NUCLEOTIDE SEQUENCE [LARGE SCALE GENOMIC DNA]</scope>
    <source>
        <strain evidence="6 8">DSM 26383</strain>
    </source>
</reference>
<evidence type="ECO:0000259" key="4">
    <source>
        <dbReference type="Pfam" id="PF00852"/>
    </source>
</evidence>
<dbReference type="EMBL" id="CP031598">
    <property type="protein sequence ID" value="QEW28321.1"/>
    <property type="molecule type" value="Genomic_DNA"/>
</dbReference>
<accession>A0A0T5P620</accession>
<comment type="similarity">
    <text evidence="1">Belongs to the glycosyltransferase 10 family.</text>
</comment>
<dbReference type="RefSeq" id="WP_057817789.1">
    <property type="nucleotide sequence ID" value="NZ_CP031598.1"/>
</dbReference>
<keyword evidence="3 6" id="KW-0808">Transferase</keyword>